<dbReference type="AlphaFoldDB" id="A0A1S7UBG0"/>
<organism evidence="5 6">
    <name type="scientific">Agrobacterium deltaense NCPPB 1641</name>
    <dbReference type="NCBI Taxonomy" id="1183425"/>
    <lineage>
        <taxon>Bacteria</taxon>
        <taxon>Pseudomonadati</taxon>
        <taxon>Pseudomonadota</taxon>
        <taxon>Alphaproteobacteria</taxon>
        <taxon>Hyphomicrobiales</taxon>
        <taxon>Rhizobiaceae</taxon>
        <taxon>Rhizobium/Agrobacterium group</taxon>
        <taxon>Agrobacterium</taxon>
    </lineage>
</organism>
<proteinExistence type="inferred from homology"/>
<evidence type="ECO:0000259" key="4">
    <source>
        <dbReference type="Pfam" id="PF01464"/>
    </source>
</evidence>
<dbReference type="NCBIfam" id="NF010438">
    <property type="entry name" value="PRK13864.1"/>
    <property type="match status" value="1"/>
</dbReference>
<feature type="domain" description="Transglycosylase SLT" evidence="4">
    <location>
        <begin position="35"/>
        <end position="161"/>
    </location>
</feature>
<dbReference type="Pfam" id="PF01464">
    <property type="entry name" value="SLT"/>
    <property type="match status" value="1"/>
</dbReference>
<keyword evidence="6" id="KW-1185">Reference proteome</keyword>
<comment type="similarity">
    <text evidence="1">Belongs to the virb1 family.</text>
</comment>
<keyword evidence="3" id="KW-0732">Signal</keyword>
<feature type="region of interest" description="Disordered" evidence="2">
    <location>
        <begin position="181"/>
        <end position="241"/>
    </location>
</feature>
<dbReference type="CDD" id="cd16892">
    <property type="entry name" value="LT_VirB1-like"/>
    <property type="match status" value="1"/>
</dbReference>
<gene>
    <name evidence="5" type="primary">virB</name>
    <name evidence="5" type="ORF">AGR7A_pAt20339</name>
</gene>
<evidence type="ECO:0000256" key="1">
    <source>
        <dbReference type="ARBA" id="ARBA00009387"/>
    </source>
</evidence>
<dbReference type="InterPro" id="IPR023346">
    <property type="entry name" value="Lysozyme-like_dom_sf"/>
</dbReference>
<dbReference type="Proteomes" id="UP000192140">
    <property type="component" value="Unassembled WGS sequence"/>
</dbReference>
<name>A0A1S7UBG0_9HYPH</name>
<evidence type="ECO:0000313" key="5">
    <source>
        <dbReference type="EMBL" id="CVI63708.1"/>
    </source>
</evidence>
<dbReference type="SUPFAM" id="SSF53955">
    <property type="entry name" value="Lysozyme-like"/>
    <property type="match status" value="1"/>
</dbReference>
<protein>
    <submittedName>
        <fullName evidence="5">Protein virB1</fullName>
    </submittedName>
</protein>
<evidence type="ECO:0000256" key="2">
    <source>
        <dbReference type="SAM" id="MobiDB-lite"/>
    </source>
</evidence>
<sequence length="241" mass="25901">MQKATGTLAIILLSPIAQPAEAAPLSLPEFDQLARECAPSVAPSTLAAIAKVESQFDPLSVHDNTTGETLHWRDQMGAAEGVKHRLQAGHSVDVGLMQVNSKNFTMLGLTPYGAIRPCASLSAASRLLENGYKDGPTAREDQLALRRAISVYNTGNFGRGFTNGYVRKVELAAQQLVPALTDNSKDPDRATSVPQTSWDIWGTYDRRRSAGGVGGSSGPPEPREPVEQNNQHEWNGEGTPR</sequence>
<dbReference type="EMBL" id="FCNP01000049">
    <property type="protein sequence ID" value="CVI63708.1"/>
    <property type="molecule type" value="Genomic_DNA"/>
</dbReference>
<feature type="chain" id="PRO_5012978315" evidence="3">
    <location>
        <begin position="23"/>
        <end position="241"/>
    </location>
</feature>
<dbReference type="InterPro" id="IPR008258">
    <property type="entry name" value="Transglycosylase_SLT_dom_1"/>
</dbReference>
<accession>A0A1S7UBG0</accession>
<evidence type="ECO:0000313" key="6">
    <source>
        <dbReference type="Proteomes" id="UP000192140"/>
    </source>
</evidence>
<feature type="signal peptide" evidence="3">
    <location>
        <begin position="1"/>
        <end position="22"/>
    </location>
</feature>
<dbReference type="RefSeq" id="WP_080855255.1">
    <property type="nucleotide sequence ID" value="NZ_LT009777.1"/>
</dbReference>
<comment type="caution">
    <text evidence="5">The sequence shown here is derived from an EMBL/GenBank/DDBJ whole genome shotgun (WGS) entry which is preliminary data.</text>
</comment>
<dbReference type="Gene3D" id="1.10.530.10">
    <property type="match status" value="1"/>
</dbReference>
<reference evidence="5" key="1">
    <citation type="submission" date="2016-01" db="EMBL/GenBank/DDBJ databases">
        <authorList>
            <person name="Regsiter A."/>
            <person name="william w."/>
        </authorList>
    </citation>
    <scope>NUCLEOTIDE SEQUENCE</scope>
    <source>
        <strain evidence="5">NCPPB 1641</strain>
    </source>
</reference>
<evidence type="ECO:0000256" key="3">
    <source>
        <dbReference type="SAM" id="SignalP"/>
    </source>
</evidence>